<dbReference type="GO" id="GO:0000049">
    <property type="term" value="F:tRNA binding"/>
    <property type="evidence" value="ECO:0007669"/>
    <property type="project" value="TreeGrafter"/>
</dbReference>
<organism evidence="10 11">
    <name type="scientific">Jaminaea rosea</name>
    <dbReference type="NCBI Taxonomy" id="1569628"/>
    <lineage>
        <taxon>Eukaryota</taxon>
        <taxon>Fungi</taxon>
        <taxon>Dikarya</taxon>
        <taxon>Basidiomycota</taxon>
        <taxon>Ustilaginomycotina</taxon>
        <taxon>Exobasidiomycetes</taxon>
        <taxon>Microstromatales</taxon>
        <taxon>Microstromatales incertae sedis</taxon>
        <taxon>Jaminaea</taxon>
    </lineage>
</organism>
<sequence>MKPSPGDSISPLVALLHPELRALGQRDGAPSITIIKETALQSAAPVVDEMQRSSEDCVVLSSGEGRVAHRASPASSSVILVEDDDYVQAGPSSAKDHWQQLQAQVESAVRDKPITVIIDSLDGLLDRSSAHDPVKVIYRHLQRLIASLPTSSRLVLTVCTSSPSSFAPIDSSRLMDLLASSPFQYRGPDDGSSSTSCPVQTVTLHPPSLWRHLLREYGTALRPASTLAKLAQQLRDLSSPTESEAAAARAAASALAGRRGQAARTGKASSSSSSSRRRDVASVREEQHATAAAEAAARAQLEALDEDVAELFSNEMQTDPRLWSILTHLAARADLGSASWLLNDVGQDGSSLLEGEHIEALRASICGSDTNRQKASPGWDPVESRITLRDLLGKERAASKATKRTAKGSRSSSQHDSNGDEGRGWAILISQHRLPGGKFGEEALGVRQRLHGGGLSLVPLDMGDHRSLREAEKNTEGDAHASLVSSLPFNLSLTSSQRERRDDVALPFVPTDRIYEGYEREEGGHGGEEGVGLRRGTTGQSTIYFDPESGDEEDDEDPDDF</sequence>
<dbReference type="STRING" id="1569628.A0A316UTG8"/>
<dbReference type="AlphaFoldDB" id="A0A316UTG8"/>
<evidence type="ECO:0000256" key="3">
    <source>
        <dbReference type="ARBA" id="ARBA00005043"/>
    </source>
</evidence>
<feature type="compositionally biased region" description="Basic and acidic residues" evidence="9">
    <location>
        <begin position="276"/>
        <end position="288"/>
    </location>
</feature>
<dbReference type="GO" id="GO:0005829">
    <property type="term" value="C:cytosol"/>
    <property type="evidence" value="ECO:0007669"/>
    <property type="project" value="TreeGrafter"/>
</dbReference>
<dbReference type="GO" id="GO:0005634">
    <property type="term" value="C:nucleus"/>
    <property type="evidence" value="ECO:0007669"/>
    <property type="project" value="UniProtKB-SubCell"/>
</dbReference>
<accession>A0A316UTG8</accession>
<feature type="region of interest" description="Disordered" evidence="9">
    <location>
        <begin position="516"/>
        <end position="561"/>
    </location>
</feature>
<evidence type="ECO:0000313" key="10">
    <source>
        <dbReference type="EMBL" id="PWN28579.1"/>
    </source>
</evidence>
<evidence type="ECO:0000256" key="1">
    <source>
        <dbReference type="ARBA" id="ARBA00004123"/>
    </source>
</evidence>
<dbReference type="RefSeq" id="XP_025363191.1">
    <property type="nucleotide sequence ID" value="XM_025503544.1"/>
</dbReference>
<gene>
    <name evidence="10" type="ORF">BDZ90DRAFT_152205</name>
</gene>
<dbReference type="UniPathway" id="UPA00988"/>
<evidence type="ECO:0000256" key="5">
    <source>
        <dbReference type="ARBA" id="ARBA00020264"/>
    </source>
</evidence>
<dbReference type="GO" id="GO:0002098">
    <property type="term" value="P:tRNA wobble uridine modification"/>
    <property type="evidence" value="ECO:0007669"/>
    <property type="project" value="InterPro"/>
</dbReference>
<dbReference type="PANTHER" id="PTHR15641:SF1">
    <property type="entry name" value="ELONGATOR COMPLEX PROTEIN 5"/>
    <property type="match status" value="1"/>
</dbReference>
<evidence type="ECO:0000256" key="2">
    <source>
        <dbReference type="ARBA" id="ARBA00004496"/>
    </source>
</evidence>
<feature type="compositionally biased region" description="Basic and acidic residues" evidence="9">
    <location>
        <begin position="516"/>
        <end position="532"/>
    </location>
</feature>
<evidence type="ECO:0000256" key="8">
    <source>
        <dbReference type="ARBA" id="ARBA00023242"/>
    </source>
</evidence>
<keyword evidence="11" id="KW-1185">Reference proteome</keyword>
<dbReference type="GeneID" id="37025367"/>
<name>A0A316UTG8_9BASI</name>
<dbReference type="Gene3D" id="3.40.50.300">
    <property type="entry name" value="P-loop containing nucleotide triphosphate hydrolases"/>
    <property type="match status" value="1"/>
</dbReference>
<dbReference type="InterPro" id="IPR019519">
    <property type="entry name" value="Elp5"/>
</dbReference>
<evidence type="ECO:0000256" key="9">
    <source>
        <dbReference type="SAM" id="MobiDB-lite"/>
    </source>
</evidence>
<feature type="compositionally biased region" description="Low complexity" evidence="9">
    <location>
        <begin position="248"/>
        <end position="274"/>
    </location>
</feature>
<feature type="compositionally biased region" description="Acidic residues" evidence="9">
    <location>
        <begin position="548"/>
        <end position="561"/>
    </location>
</feature>
<feature type="region of interest" description="Disordered" evidence="9">
    <location>
        <begin position="248"/>
        <end position="294"/>
    </location>
</feature>
<dbReference type="Proteomes" id="UP000245884">
    <property type="component" value="Unassembled WGS sequence"/>
</dbReference>
<dbReference type="OrthoDB" id="3344786at2759"/>
<evidence type="ECO:0000256" key="7">
    <source>
        <dbReference type="ARBA" id="ARBA00022694"/>
    </source>
</evidence>
<reference evidence="10 11" key="1">
    <citation type="journal article" date="2018" name="Mol. Biol. Evol.">
        <title>Broad Genomic Sampling Reveals a Smut Pathogenic Ancestry of the Fungal Clade Ustilaginomycotina.</title>
        <authorList>
            <person name="Kijpornyongpan T."/>
            <person name="Mondo S.J."/>
            <person name="Barry K."/>
            <person name="Sandor L."/>
            <person name="Lee J."/>
            <person name="Lipzen A."/>
            <person name="Pangilinan J."/>
            <person name="LaButti K."/>
            <person name="Hainaut M."/>
            <person name="Henrissat B."/>
            <person name="Grigoriev I.V."/>
            <person name="Spatafora J.W."/>
            <person name="Aime M.C."/>
        </authorList>
    </citation>
    <scope>NUCLEOTIDE SEQUENCE [LARGE SCALE GENOMIC DNA]</scope>
    <source>
        <strain evidence="10 11">MCA 5214</strain>
    </source>
</reference>
<comment type="similarity">
    <text evidence="4">Belongs to the ELP5 family.</text>
</comment>
<dbReference type="EMBL" id="KZ819665">
    <property type="protein sequence ID" value="PWN28579.1"/>
    <property type="molecule type" value="Genomic_DNA"/>
</dbReference>
<evidence type="ECO:0000256" key="4">
    <source>
        <dbReference type="ARBA" id="ARBA00009567"/>
    </source>
</evidence>
<dbReference type="PANTHER" id="PTHR15641">
    <property type="entry name" value="ELONGATOR COMPLEX PROTEIN 5"/>
    <property type="match status" value="1"/>
</dbReference>
<protein>
    <recommendedName>
        <fullName evidence="5">Elongator complex protein 5</fullName>
    </recommendedName>
</protein>
<evidence type="ECO:0000256" key="6">
    <source>
        <dbReference type="ARBA" id="ARBA00022490"/>
    </source>
</evidence>
<dbReference type="InterPro" id="IPR027417">
    <property type="entry name" value="P-loop_NTPase"/>
</dbReference>
<comment type="subcellular location">
    <subcellularLocation>
        <location evidence="2">Cytoplasm</location>
    </subcellularLocation>
    <subcellularLocation>
        <location evidence="1">Nucleus</location>
    </subcellularLocation>
</comment>
<keyword evidence="8" id="KW-0539">Nucleus</keyword>
<keyword evidence="7" id="KW-0819">tRNA processing</keyword>
<evidence type="ECO:0000313" key="11">
    <source>
        <dbReference type="Proteomes" id="UP000245884"/>
    </source>
</evidence>
<proteinExistence type="inferred from homology"/>
<comment type="pathway">
    <text evidence="3">tRNA modification; 5-methoxycarbonylmethyl-2-thiouridine-tRNA biosynthesis.</text>
</comment>
<dbReference type="GO" id="GO:0033588">
    <property type="term" value="C:elongator holoenzyme complex"/>
    <property type="evidence" value="ECO:0007669"/>
    <property type="project" value="InterPro"/>
</dbReference>
<feature type="region of interest" description="Disordered" evidence="9">
    <location>
        <begin position="395"/>
        <end position="422"/>
    </location>
</feature>
<keyword evidence="6" id="KW-0963">Cytoplasm</keyword>